<sequence>MSAPHPLNQAVVAQALHDLRNGQLRRCLSMGFSERELDVLKQPALVSLLANAQVPWCSVKVNTDVLWRLVGQLNDIEQEIATVDRMLRLGASTEMVSKFFGLSHQEVALRRDIIGLPKRRGRHAVLNEEQEMTLWKHWKTGIDEHGIALDDDGAMLSLTMDLAEALSLPMSVIWATIHSWIDQGLA</sequence>
<dbReference type="InterPro" id="IPR021364">
    <property type="entry name" value="DUF2857"/>
</dbReference>
<dbReference type="RefSeq" id="WP_024767688.1">
    <property type="nucleotide sequence ID" value="NZ_CP049140.1"/>
</dbReference>
<proteinExistence type="predicted"/>
<dbReference type="KEGG" id="pnt:G5B91_07320"/>
<dbReference type="AlphaFoldDB" id="A0A6G6ISH1"/>
<name>A0A6G6ISH1_PSENT</name>
<evidence type="ECO:0000313" key="2">
    <source>
        <dbReference type="Proteomes" id="UP000501063"/>
    </source>
</evidence>
<reference evidence="1 2" key="1">
    <citation type="submission" date="2020-02" db="EMBL/GenBank/DDBJ databases">
        <title>Integrative conjugative elements (ICEs) and plasmids drive adaptation of Pseudomonas nitroreducens strain HBP1 to wastewater environment.</title>
        <authorList>
            <person name="Sentchilo V."/>
            <person name="Carraro N."/>
            <person name="Bertelli C."/>
            <person name="van der Meer J.R."/>
        </authorList>
    </citation>
    <scope>NUCLEOTIDE SEQUENCE [LARGE SCALE GENOMIC DNA]</scope>
    <source>
        <strain evidence="1 2">HBP1</strain>
    </source>
</reference>
<accession>A0A6G6ISH1</accession>
<dbReference type="EMBL" id="CP049140">
    <property type="protein sequence ID" value="QIE86085.1"/>
    <property type="molecule type" value="Genomic_DNA"/>
</dbReference>
<evidence type="ECO:0000313" key="1">
    <source>
        <dbReference type="EMBL" id="QIE86085.1"/>
    </source>
</evidence>
<dbReference type="Proteomes" id="UP000501063">
    <property type="component" value="Chromosome"/>
</dbReference>
<protein>
    <submittedName>
        <fullName evidence="1">DUF2857 domain-containing protein</fullName>
    </submittedName>
</protein>
<gene>
    <name evidence="1" type="ORF">G5B91_07320</name>
</gene>
<dbReference type="Pfam" id="PF11198">
    <property type="entry name" value="DUF2857"/>
    <property type="match status" value="1"/>
</dbReference>
<organism evidence="1 2">
    <name type="scientific">Pseudomonas nitroreducens</name>
    <dbReference type="NCBI Taxonomy" id="46680"/>
    <lineage>
        <taxon>Bacteria</taxon>
        <taxon>Pseudomonadati</taxon>
        <taxon>Pseudomonadota</taxon>
        <taxon>Gammaproteobacteria</taxon>
        <taxon>Pseudomonadales</taxon>
        <taxon>Pseudomonadaceae</taxon>
        <taxon>Pseudomonas</taxon>
    </lineage>
</organism>